<dbReference type="AlphaFoldDB" id="A0A388KT23"/>
<dbReference type="InterPro" id="IPR024286">
    <property type="entry name" value="DUF3700"/>
</dbReference>
<sequence>MLAVFHKEVAEGPAELHAQGPMVAADGAHGRDLITAFRQGNPQAVIVSFDSENAVAYTLERQNLLKPRSFGSVDNIFTIFEGTLDNLAQLRLQYGLGKSVTDQMLCLEVYRVLRDRAPYPADQAVGHLKGGFAFITFDNSSKTIFVASDSEGRVPLWWGTTSDGSLAFADDPELLSGCGKSMAPFPPGCFFTSMGGLRSHENPTNVMKPVTRVDSAGDIRPSMFKVDSQQSIKPSLPKVGSDVDMYFPYGQ</sequence>
<dbReference type="EMBL" id="BFEA01000179">
    <property type="protein sequence ID" value="GBG73214.1"/>
    <property type="molecule type" value="Genomic_DNA"/>
</dbReference>
<keyword evidence="3" id="KW-1185">Reference proteome</keyword>
<dbReference type="OMA" id="GLRSHEN"/>
<dbReference type="Proteomes" id="UP000265515">
    <property type="component" value="Unassembled WGS sequence"/>
</dbReference>
<gene>
    <name evidence="2" type="ORF">CBR_g12931</name>
</gene>
<evidence type="ECO:0000259" key="1">
    <source>
        <dbReference type="SMART" id="SM01172"/>
    </source>
</evidence>
<organism evidence="2 3">
    <name type="scientific">Chara braunii</name>
    <name type="common">Braun's stonewort</name>
    <dbReference type="NCBI Taxonomy" id="69332"/>
    <lineage>
        <taxon>Eukaryota</taxon>
        <taxon>Viridiplantae</taxon>
        <taxon>Streptophyta</taxon>
        <taxon>Charophyceae</taxon>
        <taxon>Charales</taxon>
        <taxon>Characeae</taxon>
        <taxon>Chara</taxon>
    </lineage>
</organism>
<evidence type="ECO:0000313" key="3">
    <source>
        <dbReference type="Proteomes" id="UP000265515"/>
    </source>
</evidence>
<dbReference type="SUPFAM" id="SSF56235">
    <property type="entry name" value="N-terminal nucleophile aminohydrolases (Ntn hydrolases)"/>
    <property type="match status" value="1"/>
</dbReference>
<comment type="caution">
    <text evidence="2">The sequence shown here is derived from an EMBL/GenBank/DDBJ whole genome shotgun (WGS) entry which is preliminary data.</text>
</comment>
<evidence type="ECO:0000313" key="2">
    <source>
        <dbReference type="EMBL" id="GBG73214.1"/>
    </source>
</evidence>
<dbReference type="InterPro" id="IPR029055">
    <property type="entry name" value="Ntn_hydrolases_N"/>
</dbReference>
<accession>A0A388KT23</accession>
<dbReference type="PANTHER" id="PTHR45952">
    <property type="entry name" value="ALUMINUM INDUCED PROTEIN WITH YGL AND LRDR MOTIFS"/>
    <property type="match status" value="1"/>
</dbReference>
<reference evidence="2 3" key="1">
    <citation type="journal article" date="2018" name="Cell">
        <title>The Chara Genome: Secondary Complexity and Implications for Plant Terrestrialization.</title>
        <authorList>
            <person name="Nishiyama T."/>
            <person name="Sakayama H."/>
            <person name="Vries J.D."/>
            <person name="Buschmann H."/>
            <person name="Saint-Marcoux D."/>
            <person name="Ullrich K.K."/>
            <person name="Haas F.B."/>
            <person name="Vanderstraeten L."/>
            <person name="Becker D."/>
            <person name="Lang D."/>
            <person name="Vosolsobe S."/>
            <person name="Rombauts S."/>
            <person name="Wilhelmsson P.K.I."/>
            <person name="Janitza P."/>
            <person name="Kern R."/>
            <person name="Heyl A."/>
            <person name="Rumpler F."/>
            <person name="Villalobos L.I.A.C."/>
            <person name="Clay J.M."/>
            <person name="Skokan R."/>
            <person name="Toyoda A."/>
            <person name="Suzuki Y."/>
            <person name="Kagoshima H."/>
            <person name="Schijlen E."/>
            <person name="Tajeshwar N."/>
            <person name="Catarino B."/>
            <person name="Hetherington A.J."/>
            <person name="Saltykova A."/>
            <person name="Bonnot C."/>
            <person name="Breuninger H."/>
            <person name="Symeonidi A."/>
            <person name="Radhakrishnan G.V."/>
            <person name="Van Nieuwerburgh F."/>
            <person name="Deforce D."/>
            <person name="Chang C."/>
            <person name="Karol K.G."/>
            <person name="Hedrich R."/>
            <person name="Ulvskov P."/>
            <person name="Glockner G."/>
            <person name="Delwiche C.F."/>
            <person name="Petrasek J."/>
            <person name="Van de Peer Y."/>
            <person name="Friml J."/>
            <person name="Beilby M."/>
            <person name="Dolan L."/>
            <person name="Kohara Y."/>
            <person name="Sugano S."/>
            <person name="Fujiyama A."/>
            <person name="Delaux P.-M."/>
            <person name="Quint M."/>
            <person name="TheiBen G."/>
            <person name="Hagemann M."/>
            <person name="Harholt J."/>
            <person name="Dunand C."/>
            <person name="Zachgo S."/>
            <person name="Langdale J."/>
            <person name="Maumus F."/>
            <person name="Straeten D.V.D."/>
            <person name="Gould S.B."/>
            <person name="Rensing S.A."/>
        </authorList>
    </citation>
    <scope>NUCLEOTIDE SEQUENCE [LARGE SCALE GENOMIC DNA]</scope>
    <source>
        <strain evidence="2 3">S276</strain>
    </source>
</reference>
<dbReference type="OrthoDB" id="2019121at2759"/>
<dbReference type="STRING" id="69332.A0A388KT23"/>
<dbReference type="SMART" id="SM01172">
    <property type="entry name" value="DUF3700"/>
    <property type="match status" value="1"/>
</dbReference>
<dbReference type="Gene3D" id="3.60.20.10">
    <property type="entry name" value="Glutamine Phosphoribosylpyrophosphate, subunit 1, domain 1"/>
    <property type="match status" value="1"/>
</dbReference>
<name>A0A388KT23_CHABU</name>
<proteinExistence type="predicted"/>
<feature type="domain" description="DUF3700" evidence="1">
    <location>
        <begin position="2"/>
        <end position="226"/>
    </location>
</feature>
<dbReference type="Gramene" id="GBG73214">
    <property type="protein sequence ID" value="GBG73214"/>
    <property type="gene ID" value="CBR_g12931"/>
</dbReference>
<dbReference type="PANTHER" id="PTHR45952:SF4">
    <property type="entry name" value="ALUMINUM INDUCED PROTEIN WITH YGL AND LRDR MOTIFS"/>
    <property type="match status" value="1"/>
</dbReference>
<dbReference type="Pfam" id="PF12481">
    <property type="entry name" value="DUF3700"/>
    <property type="match status" value="1"/>
</dbReference>
<dbReference type="InterPro" id="IPR044828">
    <property type="entry name" value="TSJT1-like"/>
</dbReference>
<protein>
    <recommendedName>
        <fullName evidence="1">DUF3700 domain-containing protein</fullName>
    </recommendedName>
</protein>